<evidence type="ECO:0000313" key="4">
    <source>
        <dbReference type="Proteomes" id="UP000003163"/>
    </source>
</evidence>
<name>J9DSS9_EDHAE</name>
<dbReference type="InterPro" id="IPR012678">
    <property type="entry name" value="Ribosomal_uL23/eL15/eS24_sf"/>
</dbReference>
<dbReference type="InterPro" id="IPR001976">
    <property type="entry name" value="Ribosomal_eS24"/>
</dbReference>
<dbReference type="EMBL" id="AFBI03000019">
    <property type="protein sequence ID" value="EJW04377.1"/>
    <property type="molecule type" value="Genomic_DNA"/>
</dbReference>
<dbReference type="OrthoDB" id="5571754at2759"/>
<dbReference type="HOGENOM" id="CLU_107248_2_0_1"/>
<dbReference type="FunCoup" id="J9DSS9">
    <property type="interactions" value="222"/>
</dbReference>
<dbReference type="Gene3D" id="3.30.70.3370">
    <property type="match status" value="1"/>
</dbReference>
<dbReference type="GO" id="GO:0006412">
    <property type="term" value="P:translation"/>
    <property type="evidence" value="ECO:0007669"/>
    <property type="project" value="InterPro"/>
</dbReference>
<sequence>MAFKLEIVKQTENKLLQRKELDLILTHTLEKTPNKIDVSKRLATTFQADPKNVIVYDCKGRFGSHVTHSKAKIYFSFDQLKTVERDFVVARISPEDKVKKPVRKARKDARKKALKVFGSLKRRTKKAERKKF</sequence>
<dbReference type="Pfam" id="PF01282">
    <property type="entry name" value="Ribosomal_S24e"/>
    <property type="match status" value="1"/>
</dbReference>
<gene>
    <name evidence="3" type="ORF">EDEG_01381</name>
</gene>
<keyword evidence="1" id="KW-0689">Ribosomal protein</keyword>
<dbReference type="InterPro" id="IPR053709">
    <property type="entry name" value="eRP_eS24_sf"/>
</dbReference>
<keyword evidence="2" id="KW-0687">Ribonucleoprotein</keyword>
<evidence type="ECO:0000313" key="3">
    <source>
        <dbReference type="EMBL" id="EJW04377.1"/>
    </source>
</evidence>
<dbReference type="GO" id="GO:0005840">
    <property type="term" value="C:ribosome"/>
    <property type="evidence" value="ECO:0007669"/>
    <property type="project" value="UniProtKB-KW"/>
</dbReference>
<dbReference type="Proteomes" id="UP000003163">
    <property type="component" value="Unassembled WGS sequence"/>
</dbReference>
<dbReference type="PANTHER" id="PTHR10496">
    <property type="entry name" value="40S RIBOSOMAL PROTEIN S24"/>
    <property type="match status" value="1"/>
</dbReference>
<organism evidence="3 4">
    <name type="scientific">Edhazardia aedis (strain USNM 41457)</name>
    <name type="common">Microsporidian parasite</name>
    <dbReference type="NCBI Taxonomy" id="1003232"/>
    <lineage>
        <taxon>Eukaryota</taxon>
        <taxon>Fungi</taxon>
        <taxon>Fungi incertae sedis</taxon>
        <taxon>Microsporidia</taxon>
        <taxon>Edhazardia</taxon>
    </lineage>
</organism>
<dbReference type="GO" id="GO:0003735">
    <property type="term" value="F:structural constituent of ribosome"/>
    <property type="evidence" value="ECO:0007669"/>
    <property type="project" value="InterPro"/>
</dbReference>
<comment type="caution">
    <text evidence="3">The sequence shown here is derived from an EMBL/GenBank/DDBJ whole genome shotgun (WGS) entry which is preliminary data.</text>
</comment>
<dbReference type="AlphaFoldDB" id="J9DSS9"/>
<reference evidence="3 4" key="1">
    <citation type="submission" date="2011-08" db="EMBL/GenBank/DDBJ databases">
        <authorList>
            <person name="Liu Z.J."/>
            <person name="Shi F.L."/>
            <person name="Lu J.Q."/>
            <person name="Li M."/>
            <person name="Wang Z.L."/>
        </authorList>
    </citation>
    <scope>NUCLEOTIDE SEQUENCE [LARGE SCALE GENOMIC DNA]</scope>
    <source>
        <strain evidence="3 4">USNM 41457</strain>
    </source>
</reference>
<dbReference type="SUPFAM" id="SSF54189">
    <property type="entry name" value="Ribosomal proteins S24e, L23 and L15e"/>
    <property type="match status" value="1"/>
</dbReference>
<dbReference type="HAMAP" id="MF_00545">
    <property type="entry name" value="Ribosomal_eS24"/>
    <property type="match status" value="1"/>
</dbReference>
<dbReference type="GO" id="GO:1990904">
    <property type="term" value="C:ribonucleoprotein complex"/>
    <property type="evidence" value="ECO:0007669"/>
    <property type="project" value="UniProtKB-KW"/>
</dbReference>
<dbReference type="OMA" id="MSANCEL"/>
<accession>J9DSS9</accession>
<evidence type="ECO:0008006" key="5">
    <source>
        <dbReference type="Google" id="ProtNLM"/>
    </source>
</evidence>
<reference evidence="4" key="2">
    <citation type="submission" date="2015-07" db="EMBL/GenBank/DDBJ databases">
        <title>Contrasting host-pathogen interactions and genome evolution in two generalist and specialist microsporidian pathogens of mosquitoes.</title>
        <authorList>
            <consortium name="The Broad Institute Genomics Platform"/>
            <consortium name="The Broad Institute Genome Sequencing Center for Infectious Disease"/>
            <person name="Cuomo C.A."/>
            <person name="Sanscrainte N.D."/>
            <person name="Goldberg J.M."/>
            <person name="Heiman D."/>
            <person name="Young S."/>
            <person name="Zeng Q."/>
            <person name="Becnel J.J."/>
            <person name="Birren B.W."/>
        </authorList>
    </citation>
    <scope>NUCLEOTIDE SEQUENCE [LARGE SCALE GENOMIC DNA]</scope>
    <source>
        <strain evidence="4">USNM 41457</strain>
    </source>
</reference>
<proteinExistence type="inferred from homology"/>
<dbReference type="InParanoid" id="J9DSS9"/>
<evidence type="ECO:0000256" key="1">
    <source>
        <dbReference type="ARBA" id="ARBA00022980"/>
    </source>
</evidence>
<dbReference type="VEuPathDB" id="MicrosporidiaDB:EDEG_01381"/>
<protein>
    <recommendedName>
        <fullName evidence="5">40S ribosomal protein S24</fullName>
    </recommendedName>
</protein>
<evidence type="ECO:0000256" key="2">
    <source>
        <dbReference type="ARBA" id="ARBA00023274"/>
    </source>
</evidence>
<keyword evidence="4" id="KW-1185">Reference proteome</keyword>
<dbReference type="STRING" id="1003232.J9DSS9"/>